<keyword evidence="1" id="KW-0436">Ligase</keyword>
<protein>
    <submittedName>
        <fullName evidence="1">Serine--tRNA ligase</fullName>
    </submittedName>
</protein>
<evidence type="ECO:0000313" key="1">
    <source>
        <dbReference type="EMBL" id="JAG36814.1"/>
    </source>
</evidence>
<dbReference type="GO" id="GO:0016874">
    <property type="term" value="F:ligase activity"/>
    <property type="evidence" value="ECO:0007669"/>
    <property type="project" value="UniProtKB-KW"/>
</dbReference>
<dbReference type="AlphaFoldDB" id="A0A0A9YX63"/>
<sequence>MTAAFSNDIASHKLAIPAKTASVVAEVKTTGMTAKEQGALKGINNKVTLVDTASVHGKRSTLTQSSAQRTAKGLLRRAQFNKTHRNNIALTKFSRPSNESNDNSKRQVQTVLPTNVTKAAVAFSSSSSTTAAAAAYPALAMQSNPASSAECEKSNVALLQNAKSSCNSVLTNVLPLLSTSITPIDP</sequence>
<gene>
    <name evidence="1" type="primary">serS_19</name>
    <name evidence="1" type="ORF">CM83_25511</name>
</gene>
<dbReference type="EMBL" id="GBHO01006790">
    <property type="protein sequence ID" value="JAG36814.1"/>
    <property type="molecule type" value="Transcribed_RNA"/>
</dbReference>
<accession>A0A0A9YX63</accession>
<proteinExistence type="predicted"/>
<reference evidence="1" key="2">
    <citation type="submission" date="2014-07" db="EMBL/GenBank/DDBJ databases">
        <authorList>
            <person name="Hull J."/>
        </authorList>
    </citation>
    <scope>NUCLEOTIDE SEQUENCE</scope>
</reference>
<reference evidence="1" key="1">
    <citation type="journal article" date="2014" name="PLoS ONE">
        <title>Transcriptome-Based Identification of ABC Transporters in the Western Tarnished Plant Bug Lygus hesperus.</title>
        <authorList>
            <person name="Hull J.J."/>
            <person name="Chaney K."/>
            <person name="Geib S.M."/>
            <person name="Fabrick J.A."/>
            <person name="Brent C.S."/>
            <person name="Walsh D."/>
            <person name="Lavine L.C."/>
        </authorList>
    </citation>
    <scope>NUCLEOTIDE SEQUENCE</scope>
</reference>
<organism evidence="1">
    <name type="scientific">Lygus hesperus</name>
    <name type="common">Western plant bug</name>
    <dbReference type="NCBI Taxonomy" id="30085"/>
    <lineage>
        <taxon>Eukaryota</taxon>
        <taxon>Metazoa</taxon>
        <taxon>Ecdysozoa</taxon>
        <taxon>Arthropoda</taxon>
        <taxon>Hexapoda</taxon>
        <taxon>Insecta</taxon>
        <taxon>Pterygota</taxon>
        <taxon>Neoptera</taxon>
        <taxon>Paraneoptera</taxon>
        <taxon>Hemiptera</taxon>
        <taxon>Heteroptera</taxon>
        <taxon>Panheteroptera</taxon>
        <taxon>Cimicomorpha</taxon>
        <taxon>Miridae</taxon>
        <taxon>Mirini</taxon>
        <taxon>Lygus</taxon>
    </lineage>
</organism>
<name>A0A0A9YX63_LYGHE</name>